<dbReference type="PANTHER" id="PTHR12442">
    <property type="entry name" value="DYNEIN INTERMEDIATE CHAIN"/>
    <property type="match status" value="1"/>
</dbReference>
<evidence type="ECO:0000256" key="9">
    <source>
        <dbReference type="ARBA" id="ARBA00023273"/>
    </source>
</evidence>
<keyword evidence="12" id="KW-1185">Reference proteome</keyword>
<evidence type="ECO:0000256" key="7">
    <source>
        <dbReference type="ARBA" id="ARBA00023069"/>
    </source>
</evidence>
<evidence type="ECO:0000256" key="6">
    <source>
        <dbReference type="ARBA" id="ARBA00022846"/>
    </source>
</evidence>
<organism evidence="11 12">
    <name type="scientific">Cimex lectularius</name>
    <name type="common">Bed bug</name>
    <name type="synonym">Acanthia lectularia</name>
    <dbReference type="NCBI Taxonomy" id="79782"/>
    <lineage>
        <taxon>Eukaryota</taxon>
        <taxon>Metazoa</taxon>
        <taxon>Ecdysozoa</taxon>
        <taxon>Arthropoda</taxon>
        <taxon>Hexapoda</taxon>
        <taxon>Insecta</taxon>
        <taxon>Pterygota</taxon>
        <taxon>Neoptera</taxon>
        <taxon>Paraneoptera</taxon>
        <taxon>Hemiptera</taxon>
        <taxon>Heteroptera</taxon>
        <taxon>Panheteroptera</taxon>
        <taxon>Cimicomorpha</taxon>
        <taxon>Cimicidae</taxon>
        <taxon>Cimex</taxon>
    </lineage>
</organism>
<dbReference type="InterPro" id="IPR036322">
    <property type="entry name" value="WD40_repeat_dom_sf"/>
</dbReference>
<evidence type="ECO:0000256" key="2">
    <source>
        <dbReference type="ARBA" id="ARBA00004430"/>
    </source>
</evidence>
<keyword evidence="5" id="KW-0677">Repeat</keyword>
<dbReference type="AlphaFoldDB" id="A0A8I6TLH2"/>
<dbReference type="InterPro" id="IPR050687">
    <property type="entry name" value="Dynein_IC"/>
</dbReference>
<evidence type="ECO:0000256" key="8">
    <source>
        <dbReference type="ARBA" id="ARBA00023212"/>
    </source>
</evidence>
<dbReference type="SUPFAM" id="SSF50978">
    <property type="entry name" value="WD40 repeat-like"/>
    <property type="match status" value="1"/>
</dbReference>
<evidence type="ECO:0000313" key="12">
    <source>
        <dbReference type="Proteomes" id="UP000494040"/>
    </source>
</evidence>
<dbReference type="RefSeq" id="XP_014261872.1">
    <property type="nucleotide sequence ID" value="XM_014406386.2"/>
</dbReference>
<proteinExistence type="predicted"/>
<dbReference type="GeneID" id="106673976"/>
<keyword evidence="7" id="KW-0969">Cilium</keyword>
<dbReference type="Proteomes" id="UP000494040">
    <property type="component" value="Unassembled WGS sequence"/>
</dbReference>
<keyword evidence="8" id="KW-0206">Cytoskeleton</keyword>
<dbReference type="GO" id="GO:0031514">
    <property type="term" value="C:motile cilium"/>
    <property type="evidence" value="ECO:0007669"/>
    <property type="project" value="UniProtKB-SubCell"/>
</dbReference>
<keyword evidence="3" id="KW-0963">Cytoplasm</keyword>
<evidence type="ECO:0000256" key="1">
    <source>
        <dbReference type="ARBA" id="ARBA00004230"/>
    </source>
</evidence>
<evidence type="ECO:0000256" key="4">
    <source>
        <dbReference type="ARBA" id="ARBA00022574"/>
    </source>
</evidence>
<keyword evidence="4" id="KW-0853">WD repeat</keyword>
<dbReference type="GO" id="GO:0120293">
    <property type="term" value="C:dynein axonemal particle"/>
    <property type="evidence" value="ECO:0007669"/>
    <property type="project" value="UniProtKB-SubCell"/>
</dbReference>
<comment type="subcellular location">
    <subcellularLocation>
        <location evidence="1">Cell projection</location>
        <location evidence="1">Cilium</location>
        <location evidence="1">Flagellum</location>
    </subcellularLocation>
    <subcellularLocation>
        <location evidence="2">Cytoplasm</location>
        <location evidence="2">Cytoskeleton</location>
        <location evidence="2">Cilium axoneme</location>
    </subcellularLocation>
    <subcellularLocation>
        <location evidence="10">Dynein axonemal particle</location>
    </subcellularLocation>
</comment>
<dbReference type="EnsemblMetazoa" id="XM_014406386.2">
    <property type="protein sequence ID" value="XP_014261872.1"/>
    <property type="gene ID" value="LOC106673976"/>
</dbReference>
<dbReference type="GO" id="GO:0005858">
    <property type="term" value="C:axonemal dynein complex"/>
    <property type="evidence" value="ECO:0007669"/>
    <property type="project" value="TreeGrafter"/>
</dbReference>
<dbReference type="GO" id="GO:0003341">
    <property type="term" value="P:cilium movement"/>
    <property type="evidence" value="ECO:0007669"/>
    <property type="project" value="TreeGrafter"/>
</dbReference>
<dbReference type="OrthoDB" id="10259804at2759"/>
<reference evidence="11" key="1">
    <citation type="submission" date="2022-01" db="UniProtKB">
        <authorList>
            <consortium name="EnsemblMetazoa"/>
        </authorList>
    </citation>
    <scope>IDENTIFICATION</scope>
</reference>
<evidence type="ECO:0000256" key="10">
    <source>
        <dbReference type="ARBA" id="ARBA00024190"/>
    </source>
</evidence>
<evidence type="ECO:0000256" key="5">
    <source>
        <dbReference type="ARBA" id="ARBA00022737"/>
    </source>
</evidence>
<dbReference type="PANTHER" id="PTHR12442:SF12">
    <property type="entry name" value="DYNEIN AXONEMAL INTERMEDIATE CHAIN 4"/>
    <property type="match status" value="1"/>
</dbReference>
<evidence type="ECO:0000256" key="3">
    <source>
        <dbReference type="ARBA" id="ARBA00022490"/>
    </source>
</evidence>
<keyword evidence="9" id="KW-0966">Cell projection</keyword>
<dbReference type="Gene3D" id="2.130.10.10">
    <property type="entry name" value="YVTN repeat-like/Quinoprotein amine dehydrogenase"/>
    <property type="match status" value="1"/>
</dbReference>
<accession>A0A8I6TLH2</accession>
<keyword evidence="6" id="KW-0282">Flagellum</keyword>
<name>A0A8I6TLH2_CIMLE</name>
<dbReference type="GO" id="GO:0045503">
    <property type="term" value="F:dynein light chain binding"/>
    <property type="evidence" value="ECO:0007669"/>
    <property type="project" value="TreeGrafter"/>
</dbReference>
<dbReference type="GO" id="GO:0045504">
    <property type="term" value="F:dynein heavy chain binding"/>
    <property type="evidence" value="ECO:0007669"/>
    <property type="project" value="TreeGrafter"/>
</dbReference>
<dbReference type="OMA" id="ILPAHCG"/>
<dbReference type="InterPro" id="IPR015943">
    <property type="entry name" value="WD40/YVTN_repeat-like_dom_sf"/>
</dbReference>
<evidence type="ECO:0000313" key="11">
    <source>
        <dbReference type="EnsemblMetazoa" id="XP_014261872.1"/>
    </source>
</evidence>
<dbReference type="KEGG" id="clec:106673976"/>
<sequence>MGKITERLMTVGHSGEVLLWDPEGQNHKKLAELAYTRTPHKDVYCTRLNTGQDEAEHNFLRRQYICHTIELHPTDPRTYYITTNEGSILTCKTREVLGDMEILPAHCGPVLGMKHSPFTSLVFLSHGTDFTTKIWVKGINEPVITLRTTLLSAILCALWSPSHSSCLVILSKEEFSLWDISRSILDPMNREERSEEAYFTTAAFIKNGTSLHVGMSDGTVTTYRLNDMPHPPYLQINHLHGAFTKMLSENKALLKQIDDILGQVSKDN</sequence>
<protein>
    <submittedName>
        <fullName evidence="11">Uncharacterized protein</fullName>
    </submittedName>
</protein>